<organism evidence="2 3">
    <name type="scientific">Halorussus gelatinilyticus</name>
    <dbReference type="NCBI Taxonomy" id="2937524"/>
    <lineage>
        <taxon>Archaea</taxon>
        <taxon>Methanobacteriati</taxon>
        <taxon>Methanobacteriota</taxon>
        <taxon>Stenosarchaea group</taxon>
        <taxon>Halobacteria</taxon>
        <taxon>Halobacteriales</taxon>
        <taxon>Haladaptataceae</taxon>
        <taxon>Halorussus</taxon>
    </lineage>
</organism>
<proteinExistence type="predicted"/>
<keyword evidence="1" id="KW-0812">Transmembrane</keyword>
<dbReference type="Proteomes" id="UP000830434">
    <property type="component" value="Chromosome"/>
</dbReference>
<gene>
    <name evidence="2" type="ORF">M0R88_13275</name>
</gene>
<accession>A0A8U0IEI8</accession>
<evidence type="ECO:0000256" key="1">
    <source>
        <dbReference type="SAM" id="Phobius"/>
    </source>
</evidence>
<evidence type="ECO:0000313" key="3">
    <source>
        <dbReference type="Proteomes" id="UP000830434"/>
    </source>
</evidence>
<keyword evidence="1" id="KW-0472">Membrane</keyword>
<sequence length="73" mass="7692">MARETAFVDKALAGAVGLAAGAVVGTHVLRRYRRDEGTAIVCTECGESLPVDDVLDPTVTCSCVAPRDSHGFW</sequence>
<keyword evidence="1" id="KW-1133">Transmembrane helix</keyword>
<dbReference type="AlphaFoldDB" id="A0A8U0IEI8"/>
<evidence type="ECO:0000313" key="2">
    <source>
        <dbReference type="EMBL" id="UPV99486.1"/>
    </source>
</evidence>
<feature type="transmembrane region" description="Helical" evidence="1">
    <location>
        <begin position="12"/>
        <end position="29"/>
    </location>
</feature>
<dbReference type="RefSeq" id="WP_248653979.1">
    <property type="nucleotide sequence ID" value="NZ_CP096658.1"/>
</dbReference>
<dbReference type="KEGG" id="haxz:M0R88_13275"/>
<keyword evidence="3" id="KW-1185">Reference proteome</keyword>
<dbReference type="EMBL" id="CP096658">
    <property type="protein sequence ID" value="UPV99486.1"/>
    <property type="molecule type" value="Genomic_DNA"/>
</dbReference>
<reference evidence="2" key="1">
    <citation type="submission" date="2022-04" db="EMBL/GenBank/DDBJ databases">
        <title>Diverse halophilic archaea isolated from saline environments.</title>
        <authorList>
            <person name="Cui H.-L."/>
        </authorList>
    </citation>
    <scope>NUCLEOTIDE SEQUENCE</scope>
    <source>
        <strain evidence="2">XZYJT40</strain>
    </source>
</reference>
<protein>
    <submittedName>
        <fullName evidence="2">Uncharacterized protein</fullName>
    </submittedName>
</protein>
<dbReference type="GeneID" id="72190844"/>
<name>A0A8U0IEI8_9EURY</name>